<evidence type="ECO:0008006" key="4">
    <source>
        <dbReference type="Google" id="ProtNLM"/>
    </source>
</evidence>
<proteinExistence type="predicted"/>
<dbReference type="InterPro" id="IPR039068">
    <property type="entry name" value="PqqC-like"/>
</dbReference>
<protein>
    <recommendedName>
        <fullName evidence="4">PqqC-like protein</fullName>
    </recommendedName>
</protein>
<reference evidence="2 3" key="1">
    <citation type="submission" date="2016-02" db="EMBL/GenBank/DDBJ databases">
        <title>Secondary metabolites in Legionella.</title>
        <authorList>
            <person name="Tobias N.J."/>
            <person name="Bode H.B."/>
        </authorList>
    </citation>
    <scope>NUCLEOTIDE SEQUENCE [LARGE SCALE GENOMIC DNA]</scope>
    <source>
        <strain evidence="2 3">DSM 19216</strain>
    </source>
</reference>
<dbReference type="Proteomes" id="UP000095229">
    <property type="component" value="Unassembled WGS sequence"/>
</dbReference>
<dbReference type="PANTHER" id="PTHR40279">
    <property type="entry name" value="PQQC-LIKE PROTEIN"/>
    <property type="match status" value="1"/>
</dbReference>
<dbReference type="AlphaFoldDB" id="A0A1E5JTT2"/>
<name>A0A1E5JTT2_9GAMM</name>
<dbReference type="RefSeq" id="WP_065236072.1">
    <property type="nucleotide sequence ID" value="NZ_CAAAIE010000010.1"/>
</dbReference>
<evidence type="ECO:0000313" key="3">
    <source>
        <dbReference type="Proteomes" id="UP000095229"/>
    </source>
</evidence>
<dbReference type="PANTHER" id="PTHR40279:SF3">
    <property type="entry name" value="4-AMINOBENZOATE SYNTHASE"/>
    <property type="match status" value="1"/>
</dbReference>
<dbReference type="OrthoDB" id="277294at2"/>
<sequence length="257" mass="29873">MDQLVEQILQETNYLNNPYFVHLRDGFFDKSDFVETQIQFYSAVDFFARPMAALVSKIPCPEQRLGILRNVWEEHGEGERDRFHKFTFLVFLQRLDGCTFEDVKARILWPELRIFNTTLEGVCNSDDYLLGVGTMGMIERMFSDISFFIGRNVVAREWITSGQLIHYDLHEKLDLKHAEDFFAILRTAWHEEPESRNSIEQGLRLGATLFNGLYEGLFRARSRRWLNGSLVNHGIKDKQVLTAEEVKVSEPTVVSIS</sequence>
<dbReference type="GO" id="GO:0016491">
    <property type="term" value="F:oxidoreductase activity"/>
    <property type="evidence" value="ECO:0007669"/>
    <property type="project" value="UniProtKB-KW"/>
</dbReference>
<comment type="caution">
    <text evidence="2">The sequence shown here is derived from an EMBL/GenBank/DDBJ whole genome shotgun (WGS) entry which is preliminary data.</text>
</comment>
<evidence type="ECO:0000313" key="2">
    <source>
        <dbReference type="EMBL" id="OEH47937.1"/>
    </source>
</evidence>
<dbReference type="STRING" id="45071.Lpar_2085"/>
<keyword evidence="1" id="KW-0560">Oxidoreductase</keyword>
<dbReference type="EMBL" id="LSOG01000036">
    <property type="protein sequence ID" value="OEH47937.1"/>
    <property type="molecule type" value="Genomic_DNA"/>
</dbReference>
<gene>
    <name evidence="2" type="ORF">lpari_01125</name>
</gene>
<organism evidence="2 3">
    <name type="scientific">Legionella parisiensis</name>
    <dbReference type="NCBI Taxonomy" id="45071"/>
    <lineage>
        <taxon>Bacteria</taxon>
        <taxon>Pseudomonadati</taxon>
        <taxon>Pseudomonadota</taxon>
        <taxon>Gammaproteobacteria</taxon>
        <taxon>Legionellales</taxon>
        <taxon>Legionellaceae</taxon>
        <taxon>Legionella</taxon>
    </lineage>
</organism>
<keyword evidence="3" id="KW-1185">Reference proteome</keyword>
<dbReference type="PATRIC" id="fig|45071.6.peg.2236"/>
<dbReference type="InterPro" id="IPR016084">
    <property type="entry name" value="Haem_Oase-like_multi-hlx"/>
</dbReference>
<dbReference type="Gene3D" id="1.20.910.10">
    <property type="entry name" value="Heme oxygenase-like"/>
    <property type="match status" value="1"/>
</dbReference>
<evidence type="ECO:0000256" key="1">
    <source>
        <dbReference type="ARBA" id="ARBA00023002"/>
    </source>
</evidence>
<dbReference type="SUPFAM" id="SSF48613">
    <property type="entry name" value="Heme oxygenase-like"/>
    <property type="match status" value="1"/>
</dbReference>
<accession>A0A1E5JTT2</accession>
<dbReference type="Pfam" id="PF14518">
    <property type="entry name" value="Haem_oxygenas_2"/>
    <property type="match status" value="1"/>
</dbReference>